<proteinExistence type="evidence at transcript level"/>
<dbReference type="GeneID" id="103175395"/>
<dbReference type="Gene3D" id="3.10.450.10">
    <property type="match status" value="2"/>
</dbReference>
<dbReference type="OrthoDB" id="9254763at2759"/>
<dbReference type="AlphaFoldDB" id="K4G0E6"/>
<keyword evidence="3" id="KW-0677">Repeat</keyword>
<feature type="signal peptide" evidence="4">
    <location>
        <begin position="1"/>
        <end position="18"/>
    </location>
</feature>
<evidence type="ECO:0000256" key="1">
    <source>
        <dbReference type="ARBA" id="ARBA00010083"/>
    </source>
</evidence>
<dbReference type="PROSITE" id="PS52033">
    <property type="entry name" value="CYSTATIN_LXN"/>
    <property type="match status" value="2"/>
</dbReference>
<dbReference type="GO" id="GO:0005615">
    <property type="term" value="C:extracellular space"/>
    <property type="evidence" value="ECO:0007669"/>
    <property type="project" value="TreeGrafter"/>
</dbReference>
<keyword evidence="2" id="KW-0646">Protease inhibitor</keyword>
<accession>K4G0E6</accession>
<evidence type="ECO:0000313" key="6">
    <source>
        <dbReference type="EMBL" id="AFK11131.1"/>
    </source>
</evidence>
<feature type="domain" description="Cystatin LXN-type" evidence="5">
    <location>
        <begin position="24"/>
        <end position="126"/>
    </location>
</feature>
<name>K4G0E6_CALMI</name>
<dbReference type="InterPro" id="IPR009684">
    <property type="entry name" value="Latexin"/>
</dbReference>
<organism evidence="6">
    <name type="scientific">Callorhinchus milii</name>
    <name type="common">Ghost shark</name>
    <dbReference type="NCBI Taxonomy" id="7868"/>
    <lineage>
        <taxon>Eukaryota</taxon>
        <taxon>Metazoa</taxon>
        <taxon>Chordata</taxon>
        <taxon>Craniata</taxon>
        <taxon>Vertebrata</taxon>
        <taxon>Chondrichthyes</taxon>
        <taxon>Holocephali</taxon>
        <taxon>Chimaeriformes</taxon>
        <taxon>Callorhinchidae</taxon>
        <taxon>Callorhinchus</taxon>
    </lineage>
</organism>
<dbReference type="PANTHER" id="PTHR28591:SF2">
    <property type="entry name" value="RETINOIC ACID RECEPTOR RESPONDER PROTEIN 1"/>
    <property type="match status" value="1"/>
</dbReference>
<feature type="chain" id="PRO_5003876628" evidence="4">
    <location>
        <begin position="19"/>
        <end position="270"/>
    </location>
</feature>
<dbReference type="Pfam" id="PF06907">
    <property type="entry name" value="LXN"/>
    <property type="match status" value="1"/>
</dbReference>
<reference evidence="6" key="1">
    <citation type="journal article" date="2012" name="PLoS ONE">
        <title>Sequencing and Analysis of Full-Length cDNAs, 5'-ESTs and 3'-ESTs from a Cartilaginous Fish, the Elephant Shark (Callorhinchus milii).</title>
        <authorList>
            <person name="Tan Y.Y."/>
            <person name="Kodzius R."/>
            <person name="Tay B.H."/>
            <person name="Tay A."/>
            <person name="Brenner S."/>
            <person name="Venkatesh B."/>
        </authorList>
    </citation>
    <scope>NUCLEOTIDE SEQUENCE</scope>
    <source>
        <tissue evidence="6">Kidney</tissue>
    </source>
</reference>
<feature type="domain" description="Cystatin LXN-type" evidence="5">
    <location>
        <begin position="147"/>
        <end position="251"/>
    </location>
</feature>
<comment type="similarity">
    <text evidence="1">Belongs to the protease inhibitor I47 (latexin) family.</text>
</comment>
<dbReference type="RefSeq" id="NP_001279868.1">
    <property type="nucleotide sequence ID" value="NM_001292939.1"/>
</dbReference>
<dbReference type="InterPro" id="IPR046350">
    <property type="entry name" value="Cystatin_sf"/>
</dbReference>
<dbReference type="SUPFAM" id="SSF54403">
    <property type="entry name" value="Cystatin/monellin"/>
    <property type="match status" value="2"/>
</dbReference>
<evidence type="ECO:0000256" key="3">
    <source>
        <dbReference type="ARBA" id="ARBA00022737"/>
    </source>
</evidence>
<dbReference type="GO" id="GO:0008191">
    <property type="term" value="F:metalloendopeptidase inhibitor activity"/>
    <property type="evidence" value="ECO:0007669"/>
    <property type="project" value="TreeGrafter"/>
</dbReference>
<dbReference type="KEGG" id="cmk:103175395"/>
<keyword evidence="4" id="KW-0732">Signal</keyword>
<keyword evidence="6" id="KW-0675">Receptor</keyword>
<evidence type="ECO:0000256" key="2">
    <source>
        <dbReference type="ARBA" id="ARBA00022690"/>
    </source>
</evidence>
<evidence type="ECO:0000259" key="5">
    <source>
        <dbReference type="PROSITE" id="PS52033"/>
    </source>
</evidence>
<dbReference type="InterPro" id="IPR049897">
    <property type="entry name" value="CYSTATIN_LXN"/>
</dbReference>
<sequence>MYYVALCFVACFLPLLHGETKIMNYSSVSKSKLAFRNAELAAKVAVHYLNYQDGSPNAVYSLHELTKYYIEVIPDLGVKHHLQFEVDNKDSSTNVIGNCTAIVIFNKKNSRPYTNVNCDTSKQYQKDLARKDLQFYLKIMKQEIPAFATNIPGKFGLIDSEMMPFWHLATIGASYIMWEKSTERLVYNMARLQKMNQQIRNDKYLDFIFVVLLHEIPTQEIVTCFVEVIWYPSLPLNLNYHCVPEHENLVEGSGVEKVEGSAMEEGSAMI</sequence>
<evidence type="ECO:0000256" key="4">
    <source>
        <dbReference type="SAM" id="SignalP"/>
    </source>
</evidence>
<dbReference type="EMBL" id="JX052903">
    <property type="protein sequence ID" value="AFK11131.1"/>
    <property type="molecule type" value="mRNA"/>
</dbReference>
<protein>
    <submittedName>
        <fullName evidence="6">Retinoic acid receptor responder</fullName>
    </submittedName>
</protein>
<dbReference type="CTD" id="56925"/>
<dbReference type="PANTHER" id="PTHR28591">
    <property type="entry name" value="LATEXIN"/>
    <property type="match status" value="1"/>
</dbReference>